<comment type="subcellular location">
    <subcellularLocation>
        <location evidence="1">Cytoplasm</location>
    </subcellularLocation>
</comment>
<keyword evidence="8" id="KW-0949">S-adenosyl-L-methionine</keyword>
<dbReference type="Gene3D" id="3.40.1280.10">
    <property type="match status" value="1"/>
</dbReference>
<dbReference type="GO" id="GO:0070475">
    <property type="term" value="P:rRNA base methylation"/>
    <property type="evidence" value="ECO:0007669"/>
    <property type="project" value="TreeGrafter"/>
</dbReference>
<dbReference type="EC" id="2.1.1.193" evidence="3"/>
<dbReference type="CDD" id="cd18084">
    <property type="entry name" value="RsmE-like"/>
    <property type="match status" value="1"/>
</dbReference>
<dbReference type="GO" id="GO:0005737">
    <property type="term" value="C:cytoplasm"/>
    <property type="evidence" value="ECO:0007669"/>
    <property type="project" value="UniProtKB-SubCell"/>
</dbReference>
<reference evidence="13" key="1">
    <citation type="submission" date="2020-05" db="EMBL/GenBank/DDBJ databases">
        <authorList>
            <person name="Chiriac C."/>
            <person name="Salcher M."/>
            <person name="Ghai R."/>
            <person name="Kavagutti S V."/>
        </authorList>
    </citation>
    <scope>NUCLEOTIDE SEQUENCE</scope>
</reference>
<sequence length="248" mass="26303">MVEPMFVRSFDSIPMPGQLIELSGTEAKHAISVRRMRVGESIQLTDGSGLRVRGQVKTLAGNSMAVQIDSVASEKAPDIRITLVQALAKGDRDELAIQAATELGIMGVIPWEADRSVSRWIGLKEAKGVERWQSIVTEAAKQSMRSWHPKVQQPARSSQFADLFGTFDQVLVLDPTAPAGLAATSFNSAGSVALVVGPEGGISESELLAFQQAGAIRVNLGEPILRTSTAGIAAISAILALTGQWGSK</sequence>
<evidence type="ECO:0000256" key="5">
    <source>
        <dbReference type="ARBA" id="ARBA00022552"/>
    </source>
</evidence>
<dbReference type="Pfam" id="PF20260">
    <property type="entry name" value="PUA_4"/>
    <property type="match status" value="1"/>
</dbReference>
<feature type="domain" description="Ribosomal RNA small subunit methyltransferase E methyltransferase" evidence="11">
    <location>
        <begin position="79"/>
        <end position="238"/>
    </location>
</feature>
<evidence type="ECO:0000259" key="12">
    <source>
        <dbReference type="Pfam" id="PF20260"/>
    </source>
</evidence>
<organism evidence="13">
    <name type="scientific">freshwater metagenome</name>
    <dbReference type="NCBI Taxonomy" id="449393"/>
    <lineage>
        <taxon>unclassified sequences</taxon>
        <taxon>metagenomes</taxon>
        <taxon>ecological metagenomes</taxon>
    </lineage>
</organism>
<feature type="domain" description="Ribosomal RNA small subunit methyltransferase E PUA-like" evidence="12">
    <location>
        <begin position="22"/>
        <end position="67"/>
    </location>
</feature>
<dbReference type="InterPro" id="IPR006700">
    <property type="entry name" value="RsmE"/>
</dbReference>
<evidence type="ECO:0000259" key="11">
    <source>
        <dbReference type="Pfam" id="PF04452"/>
    </source>
</evidence>
<proteinExistence type="inferred from homology"/>
<keyword evidence="6" id="KW-0489">Methyltransferase</keyword>
<dbReference type="AlphaFoldDB" id="A0A6J6HXG3"/>
<dbReference type="InterPro" id="IPR029028">
    <property type="entry name" value="Alpha/beta_knot_MTases"/>
</dbReference>
<evidence type="ECO:0000313" key="13">
    <source>
        <dbReference type="EMBL" id="CAB4616259.1"/>
    </source>
</evidence>
<evidence type="ECO:0000256" key="2">
    <source>
        <dbReference type="ARBA" id="ARBA00005528"/>
    </source>
</evidence>
<dbReference type="PANTHER" id="PTHR30027:SF3">
    <property type="entry name" value="16S RRNA (URACIL(1498)-N(3))-METHYLTRANSFERASE"/>
    <property type="match status" value="1"/>
</dbReference>
<keyword evidence="4" id="KW-0963">Cytoplasm</keyword>
<evidence type="ECO:0000256" key="9">
    <source>
        <dbReference type="ARBA" id="ARBA00025699"/>
    </source>
</evidence>
<evidence type="ECO:0000256" key="6">
    <source>
        <dbReference type="ARBA" id="ARBA00022603"/>
    </source>
</evidence>
<dbReference type="InterPro" id="IPR029026">
    <property type="entry name" value="tRNA_m1G_MTases_N"/>
</dbReference>
<dbReference type="GO" id="GO:0070042">
    <property type="term" value="F:rRNA (uridine-N3-)-methyltransferase activity"/>
    <property type="evidence" value="ECO:0007669"/>
    <property type="project" value="TreeGrafter"/>
</dbReference>
<dbReference type="NCBIfam" id="TIGR00046">
    <property type="entry name" value="RsmE family RNA methyltransferase"/>
    <property type="match status" value="1"/>
</dbReference>
<name>A0A6J6HXG3_9ZZZZ</name>
<dbReference type="SUPFAM" id="SSF75217">
    <property type="entry name" value="alpha/beta knot"/>
    <property type="match status" value="1"/>
</dbReference>
<dbReference type="PANTHER" id="PTHR30027">
    <property type="entry name" value="RIBOSOMAL RNA SMALL SUBUNIT METHYLTRANSFERASE E"/>
    <property type="match status" value="1"/>
</dbReference>
<keyword evidence="7" id="KW-0808">Transferase</keyword>
<dbReference type="InterPro" id="IPR015947">
    <property type="entry name" value="PUA-like_sf"/>
</dbReference>
<protein>
    <recommendedName>
        <fullName evidence="3">16S rRNA (uracil(1498)-N(3))-methyltransferase</fullName>
        <ecNumber evidence="3">2.1.1.193</ecNumber>
    </recommendedName>
</protein>
<dbReference type="InterPro" id="IPR046887">
    <property type="entry name" value="RsmE_PUA-like"/>
</dbReference>
<dbReference type="EMBL" id="CAEZVD010000007">
    <property type="protein sequence ID" value="CAB4616259.1"/>
    <property type="molecule type" value="Genomic_DNA"/>
</dbReference>
<comment type="catalytic activity">
    <reaction evidence="10">
        <text>uridine(1498) in 16S rRNA + S-adenosyl-L-methionine = N(3)-methyluridine(1498) in 16S rRNA + S-adenosyl-L-homocysteine + H(+)</text>
        <dbReference type="Rhea" id="RHEA:42920"/>
        <dbReference type="Rhea" id="RHEA-COMP:10283"/>
        <dbReference type="Rhea" id="RHEA-COMP:10284"/>
        <dbReference type="ChEBI" id="CHEBI:15378"/>
        <dbReference type="ChEBI" id="CHEBI:57856"/>
        <dbReference type="ChEBI" id="CHEBI:59789"/>
        <dbReference type="ChEBI" id="CHEBI:65315"/>
        <dbReference type="ChEBI" id="CHEBI:74502"/>
        <dbReference type="EC" id="2.1.1.193"/>
    </reaction>
</comment>
<evidence type="ECO:0000256" key="10">
    <source>
        <dbReference type="ARBA" id="ARBA00047944"/>
    </source>
</evidence>
<evidence type="ECO:0000256" key="4">
    <source>
        <dbReference type="ARBA" id="ARBA00022490"/>
    </source>
</evidence>
<dbReference type="NCBIfam" id="NF008693">
    <property type="entry name" value="PRK11713.2-3"/>
    <property type="match status" value="1"/>
</dbReference>
<comment type="similarity">
    <text evidence="2">Belongs to the RNA methyltransferase RsmE family.</text>
</comment>
<accession>A0A6J6HXG3</accession>
<dbReference type="InterPro" id="IPR046886">
    <property type="entry name" value="RsmE_MTase_dom"/>
</dbReference>
<evidence type="ECO:0000256" key="7">
    <source>
        <dbReference type="ARBA" id="ARBA00022679"/>
    </source>
</evidence>
<comment type="function">
    <text evidence="9">Specifically methylates the N3 position of the uracil ring of uridine 1498 (m3U1498) in 16S rRNA. Acts on the fully assembled 30S ribosomal subunit.</text>
</comment>
<gene>
    <name evidence="13" type="ORF">UFOPK1909_00208</name>
</gene>
<dbReference type="Gene3D" id="2.40.240.20">
    <property type="entry name" value="Hypothetical PUA domain-like, domain 1"/>
    <property type="match status" value="1"/>
</dbReference>
<evidence type="ECO:0000256" key="3">
    <source>
        <dbReference type="ARBA" id="ARBA00012328"/>
    </source>
</evidence>
<evidence type="ECO:0000256" key="1">
    <source>
        <dbReference type="ARBA" id="ARBA00004496"/>
    </source>
</evidence>
<dbReference type="Pfam" id="PF04452">
    <property type="entry name" value="Methyltrans_RNA"/>
    <property type="match status" value="1"/>
</dbReference>
<dbReference type="SUPFAM" id="SSF88697">
    <property type="entry name" value="PUA domain-like"/>
    <property type="match status" value="1"/>
</dbReference>
<evidence type="ECO:0000256" key="8">
    <source>
        <dbReference type="ARBA" id="ARBA00022691"/>
    </source>
</evidence>
<dbReference type="PIRSF" id="PIRSF015601">
    <property type="entry name" value="MTase_slr0722"/>
    <property type="match status" value="1"/>
</dbReference>
<keyword evidence="5" id="KW-0698">rRNA processing</keyword>